<keyword evidence="2" id="KW-0472">Membrane</keyword>
<dbReference type="AlphaFoldDB" id="A0AAN8XM06"/>
<reference evidence="3 4" key="1">
    <citation type="submission" date="2023-11" db="EMBL/GenBank/DDBJ databases">
        <title>Halocaridina rubra genome assembly.</title>
        <authorList>
            <person name="Smith C."/>
        </authorList>
    </citation>
    <scope>NUCLEOTIDE SEQUENCE [LARGE SCALE GENOMIC DNA]</scope>
    <source>
        <strain evidence="3">EP-1</strain>
        <tissue evidence="3">Whole</tissue>
    </source>
</reference>
<feature type="region of interest" description="Disordered" evidence="1">
    <location>
        <begin position="1"/>
        <end position="59"/>
    </location>
</feature>
<organism evidence="3 4">
    <name type="scientific">Halocaridina rubra</name>
    <name type="common">Hawaiian red shrimp</name>
    <dbReference type="NCBI Taxonomy" id="373956"/>
    <lineage>
        <taxon>Eukaryota</taxon>
        <taxon>Metazoa</taxon>
        <taxon>Ecdysozoa</taxon>
        <taxon>Arthropoda</taxon>
        <taxon>Crustacea</taxon>
        <taxon>Multicrustacea</taxon>
        <taxon>Malacostraca</taxon>
        <taxon>Eumalacostraca</taxon>
        <taxon>Eucarida</taxon>
        <taxon>Decapoda</taxon>
        <taxon>Pleocyemata</taxon>
        <taxon>Caridea</taxon>
        <taxon>Atyoidea</taxon>
        <taxon>Atyidae</taxon>
        <taxon>Halocaridina</taxon>
    </lineage>
</organism>
<dbReference type="EMBL" id="JAXCGZ010004043">
    <property type="protein sequence ID" value="KAK7082393.1"/>
    <property type="molecule type" value="Genomic_DNA"/>
</dbReference>
<evidence type="ECO:0000313" key="3">
    <source>
        <dbReference type="EMBL" id="KAK7082393.1"/>
    </source>
</evidence>
<protein>
    <submittedName>
        <fullName evidence="3">Uncharacterized protein</fullName>
    </submittedName>
</protein>
<comment type="caution">
    <text evidence="3">The sequence shown here is derived from an EMBL/GenBank/DDBJ whole genome shotgun (WGS) entry which is preliminary data.</text>
</comment>
<dbReference type="Proteomes" id="UP001381693">
    <property type="component" value="Unassembled WGS sequence"/>
</dbReference>
<keyword evidence="2" id="KW-0812">Transmembrane</keyword>
<keyword evidence="4" id="KW-1185">Reference proteome</keyword>
<evidence type="ECO:0000256" key="1">
    <source>
        <dbReference type="SAM" id="MobiDB-lite"/>
    </source>
</evidence>
<evidence type="ECO:0000313" key="4">
    <source>
        <dbReference type="Proteomes" id="UP001381693"/>
    </source>
</evidence>
<gene>
    <name evidence="3" type="ORF">SK128_005099</name>
</gene>
<feature type="compositionally biased region" description="Polar residues" evidence="1">
    <location>
        <begin position="1"/>
        <end position="14"/>
    </location>
</feature>
<accession>A0AAN8XM06</accession>
<evidence type="ECO:0000256" key="2">
    <source>
        <dbReference type="SAM" id="Phobius"/>
    </source>
</evidence>
<name>A0AAN8XM06_HALRR</name>
<keyword evidence="2" id="KW-1133">Transmembrane helix</keyword>
<sequence length="186" mass="21503">MKTAKGSNSRLSESSHPDLGALPLSYNENKTEKKRQKKGTYKTTAFTTDDPRDIRSTPCHGQRTRAFPIRGLIVMLAILCMALPIVKAESEAKAKPEPKSYHSRRQYGNSIGYGTYDTYDNNRYNNQYDIYQYRPIRFDDYGRRGYDNYYGSSYDTSVYPYGNDYRNRYSDYGLFGGYAGLGNEWR</sequence>
<feature type="transmembrane region" description="Helical" evidence="2">
    <location>
        <begin position="67"/>
        <end position="86"/>
    </location>
</feature>
<proteinExistence type="predicted"/>